<name>A0ABW7H7G7_9BURK</name>
<proteinExistence type="predicted"/>
<dbReference type="RefSeq" id="WP_394406610.1">
    <property type="nucleotide sequence ID" value="NZ_JBIGIC010000002.1"/>
</dbReference>
<keyword evidence="2" id="KW-1185">Reference proteome</keyword>
<evidence type="ECO:0000313" key="1">
    <source>
        <dbReference type="EMBL" id="MFG6485855.1"/>
    </source>
</evidence>
<dbReference type="EMBL" id="JBIGIC010000002">
    <property type="protein sequence ID" value="MFG6485855.1"/>
    <property type="molecule type" value="Genomic_DNA"/>
</dbReference>
<evidence type="ECO:0000313" key="2">
    <source>
        <dbReference type="Proteomes" id="UP001606134"/>
    </source>
</evidence>
<reference evidence="1 2" key="1">
    <citation type="submission" date="2024-08" db="EMBL/GenBank/DDBJ databases">
        <authorList>
            <person name="Lu H."/>
        </authorList>
    </citation>
    <scope>NUCLEOTIDE SEQUENCE [LARGE SCALE GENOMIC DNA]</scope>
    <source>
        <strain evidence="1 2">BYS78W</strain>
    </source>
</reference>
<organism evidence="1 2">
    <name type="scientific">Pelomonas candidula</name>
    <dbReference type="NCBI Taxonomy" id="3299025"/>
    <lineage>
        <taxon>Bacteria</taxon>
        <taxon>Pseudomonadati</taxon>
        <taxon>Pseudomonadota</taxon>
        <taxon>Betaproteobacteria</taxon>
        <taxon>Burkholderiales</taxon>
        <taxon>Sphaerotilaceae</taxon>
        <taxon>Roseateles</taxon>
    </lineage>
</organism>
<sequence>MKTLLVDRVEPYSPGDDCASVTLRSAHGQIEAFCFARDLAEGELVENALSALDAEIQAAHLSDWPEDLKAQRSVERMEKIGPYAYRGVGHVVDQAAGIIEVLGFRIDVGEVPCEGAVEFSFMRVEFHESVQPFAAADGYAAR</sequence>
<gene>
    <name evidence="1" type="ORF">ACG04R_04170</name>
</gene>
<protein>
    <submittedName>
        <fullName evidence="1">Uncharacterized protein</fullName>
    </submittedName>
</protein>
<dbReference type="Proteomes" id="UP001606134">
    <property type="component" value="Unassembled WGS sequence"/>
</dbReference>
<comment type="caution">
    <text evidence="1">The sequence shown here is derived from an EMBL/GenBank/DDBJ whole genome shotgun (WGS) entry which is preliminary data.</text>
</comment>
<accession>A0ABW7H7G7</accession>